<reference evidence="1 2" key="1">
    <citation type="submission" date="2014-04" db="EMBL/GenBank/DDBJ databases">
        <authorList>
            <consortium name="DOE Joint Genome Institute"/>
            <person name="Kuo A."/>
            <person name="Girlanda M."/>
            <person name="Perotto S."/>
            <person name="Kohler A."/>
            <person name="Nagy L.G."/>
            <person name="Floudas D."/>
            <person name="Copeland A."/>
            <person name="Barry K.W."/>
            <person name="Cichocki N."/>
            <person name="Veneault-Fourrey C."/>
            <person name="LaButti K."/>
            <person name="Lindquist E.A."/>
            <person name="Lipzen A."/>
            <person name="Lundell T."/>
            <person name="Morin E."/>
            <person name="Murat C."/>
            <person name="Sun H."/>
            <person name="Tunlid A."/>
            <person name="Henrissat B."/>
            <person name="Grigoriev I.V."/>
            <person name="Hibbett D.S."/>
            <person name="Martin F."/>
            <person name="Nordberg H.P."/>
            <person name="Cantor M.N."/>
            <person name="Hua S.X."/>
        </authorList>
    </citation>
    <scope>NUCLEOTIDE SEQUENCE [LARGE SCALE GENOMIC DNA]</scope>
    <source>
        <strain evidence="1 2">MUT 4182</strain>
    </source>
</reference>
<keyword evidence="2" id="KW-1185">Reference proteome</keyword>
<sequence>MDWGRSVDVPGGNPTGLQLDFALYGKVKENRDVSLSTCRVEKLRGLLRFWAFCAGWGTGVL</sequence>
<evidence type="ECO:0000313" key="2">
    <source>
        <dbReference type="Proteomes" id="UP000054248"/>
    </source>
</evidence>
<dbReference type="Proteomes" id="UP000054248">
    <property type="component" value="Unassembled WGS sequence"/>
</dbReference>
<dbReference type="HOGENOM" id="CLU_2924440_0_0_1"/>
<reference evidence="2" key="2">
    <citation type="submission" date="2015-01" db="EMBL/GenBank/DDBJ databases">
        <title>Evolutionary Origins and Diversification of the Mycorrhizal Mutualists.</title>
        <authorList>
            <consortium name="DOE Joint Genome Institute"/>
            <consortium name="Mycorrhizal Genomics Consortium"/>
            <person name="Kohler A."/>
            <person name="Kuo A."/>
            <person name="Nagy L.G."/>
            <person name="Floudas D."/>
            <person name="Copeland A."/>
            <person name="Barry K.W."/>
            <person name="Cichocki N."/>
            <person name="Veneault-Fourrey C."/>
            <person name="LaButti K."/>
            <person name="Lindquist E.A."/>
            <person name="Lipzen A."/>
            <person name="Lundell T."/>
            <person name="Morin E."/>
            <person name="Murat C."/>
            <person name="Riley R."/>
            <person name="Ohm R."/>
            <person name="Sun H."/>
            <person name="Tunlid A."/>
            <person name="Henrissat B."/>
            <person name="Grigoriev I.V."/>
            <person name="Hibbett D.S."/>
            <person name="Martin F."/>
        </authorList>
    </citation>
    <scope>NUCLEOTIDE SEQUENCE [LARGE SCALE GENOMIC DNA]</scope>
    <source>
        <strain evidence="2">MUT 4182</strain>
    </source>
</reference>
<evidence type="ECO:0000313" key="1">
    <source>
        <dbReference type="EMBL" id="KIO26040.1"/>
    </source>
</evidence>
<protein>
    <submittedName>
        <fullName evidence="1">Uncharacterized protein</fullName>
    </submittedName>
</protein>
<dbReference type="AlphaFoldDB" id="A0A0C3Q8C3"/>
<accession>A0A0C3Q8C3</accession>
<name>A0A0C3Q8C3_9AGAM</name>
<proteinExistence type="predicted"/>
<dbReference type="EMBL" id="KN823030">
    <property type="protein sequence ID" value="KIO26040.1"/>
    <property type="molecule type" value="Genomic_DNA"/>
</dbReference>
<organism evidence="1 2">
    <name type="scientific">Tulasnella calospora MUT 4182</name>
    <dbReference type="NCBI Taxonomy" id="1051891"/>
    <lineage>
        <taxon>Eukaryota</taxon>
        <taxon>Fungi</taxon>
        <taxon>Dikarya</taxon>
        <taxon>Basidiomycota</taxon>
        <taxon>Agaricomycotina</taxon>
        <taxon>Agaricomycetes</taxon>
        <taxon>Cantharellales</taxon>
        <taxon>Tulasnellaceae</taxon>
        <taxon>Tulasnella</taxon>
    </lineage>
</organism>
<gene>
    <name evidence="1" type="ORF">M407DRAFT_243855</name>
</gene>